<comment type="caution">
    <text evidence="3">The sequence shown here is derived from an EMBL/GenBank/DDBJ whole genome shotgun (WGS) entry which is preliminary data.</text>
</comment>
<dbReference type="EMBL" id="JAWDGP010000716">
    <property type="protein sequence ID" value="KAK3798124.1"/>
    <property type="molecule type" value="Genomic_DNA"/>
</dbReference>
<name>A0AAE1B2E1_9GAST</name>
<reference evidence="3" key="1">
    <citation type="journal article" date="2023" name="G3 (Bethesda)">
        <title>A reference genome for the long-term kleptoplast-retaining sea slug Elysia crispata morphotype clarki.</title>
        <authorList>
            <person name="Eastman K.E."/>
            <person name="Pendleton A.L."/>
            <person name="Shaikh M.A."/>
            <person name="Suttiyut T."/>
            <person name="Ogas R."/>
            <person name="Tomko P."/>
            <person name="Gavelis G."/>
            <person name="Widhalm J.R."/>
            <person name="Wisecaver J.H."/>
        </authorList>
    </citation>
    <scope>NUCLEOTIDE SEQUENCE</scope>
    <source>
        <strain evidence="3">ECLA1</strain>
    </source>
</reference>
<accession>A0AAE1B2E1</accession>
<evidence type="ECO:0000313" key="4">
    <source>
        <dbReference type="Proteomes" id="UP001283361"/>
    </source>
</evidence>
<proteinExistence type="predicted"/>
<dbReference type="InterPro" id="IPR002018">
    <property type="entry name" value="CarbesteraseB"/>
</dbReference>
<dbReference type="Pfam" id="PF00135">
    <property type="entry name" value="COesterase"/>
    <property type="match status" value="1"/>
</dbReference>
<sequence length="120" mass="13971">MVQSTLMKTLRLLFLYTFISIGESRRYVHRRTRSGPVRGVVRHVYGGGRVERFLGIPYAQPPIGQLRFERNIEESLGTNGPRVKTMRSLKHLKVEKFDITPILDYKFELYCGPNWSAELE</sequence>
<evidence type="ECO:0000313" key="3">
    <source>
        <dbReference type="EMBL" id="KAK3798124.1"/>
    </source>
</evidence>
<evidence type="ECO:0000259" key="2">
    <source>
        <dbReference type="Pfam" id="PF00135"/>
    </source>
</evidence>
<gene>
    <name evidence="3" type="ORF">RRG08_056623</name>
</gene>
<dbReference type="AlphaFoldDB" id="A0AAE1B2E1"/>
<feature type="domain" description="Carboxylesterase type B" evidence="2">
    <location>
        <begin position="31"/>
        <end position="70"/>
    </location>
</feature>
<keyword evidence="4" id="KW-1185">Reference proteome</keyword>
<keyword evidence="1" id="KW-0732">Signal</keyword>
<protein>
    <recommendedName>
        <fullName evidence="2">Carboxylesterase type B domain-containing protein</fullName>
    </recommendedName>
</protein>
<organism evidence="3 4">
    <name type="scientific">Elysia crispata</name>
    <name type="common">lettuce slug</name>
    <dbReference type="NCBI Taxonomy" id="231223"/>
    <lineage>
        <taxon>Eukaryota</taxon>
        <taxon>Metazoa</taxon>
        <taxon>Spiralia</taxon>
        <taxon>Lophotrochozoa</taxon>
        <taxon>Mollusca</taxon>
        <taxon>Gastropoda</taxon>
        <taxon>Heterobranchia</taxon>
        <taxon>Euthyneura</taxon>
        <taxon>Panpulmonata</taxon>
        <taxon>Sacoglossa</taxon>
        <taxon>Placobranchoidea</taxon>
        <taxon>Plakobranchidae</taxon>
        <taxon>Elysia</taxon>
    </lineage>
</organism>
<dbReference type="InterPro" id="IPR029058">
    <property type="entry name" value="AB_hydrolase_fold"/>
</dbReference>
<evidence type="ECO:0000256" key="1">
    <source>
        <dbReference type="SAM" id="SignalP"/>
    </source>
</evidence>
<dbReference type="SUPFAM" id="SSF53474">
    <property type="entry name" value="alpha/beta-Hydrolases"/>
    <property type="match status" value="1"/>
</dbReference>
<feature type="signal peptide" evidence="1">
    <location>
        <begin position="1"/>
        <end position="24"/>
    </location>
</feature>
<dbReference type="Gene3D" id="3.40.50.1820">
    <property type="entry name" value="alpha/beta hydrolase"/>
    <property type="match status" value="1"/>
</dbReference>
<feature type="chain" id="PRO_5042272958" description="Carboxylesterase type B domain-containing protein" evidence="1">
    <location>
        <begin position="25"/>
        <end position="120"/>
    </location>
</feature>
<dbReference type="Proteomes" id="UP001283361">
    <property type="component" value="Unassembled WGS sequence"/>
</dbReference>